<gene>
    <name evidence="5" type="ORF">DDJ31_00250</name>
    <name evidence="4" type="ORF">ELQ87_38985</name>
</gene>
<dbReference type="EMBL" id="CP029078">
    <property type="protein sequence ID" value="QCN83591.1"/>
    <property type="molecule type" value="Genomic_DNA"/>
</dbReference>
<evidence type="ECO:0000313" key="4">
    <source>
        <dbReference type="EMBL" id="AZS89572.1"/>
    </source>
</evidence>
<reference evidence="5 7" key="1">
    <citation type="submission" date="2018-04" db="EMBL/GenBank/DDBJ databases">
        <title>Complete genome sequences of Streptomyces griseoviridis K61 and characterization of antagonistic properties of biological control agents.</title>
        <authorList>
            <person name="Mariita R.M."/>
            <person name="Sello J.K."/>
        </authorList>
    </citation>
    <scope>NUCLEOTIDE SEQUENCE [LARGE SCALE GENOMIC DNA]</scope>
    <source>
        <strain evidence="5 7">K61</strain>
    </source>
</reference>
<evidence type="ECO:0000259" key="3">
    <source>
        <dbReference type="Pfam" id="PF20182"/>
    </source>
</evidence>
<feature type="transmembrane region" description="Helical" evidence="2">
    <location>
        <begin position="173"/>
        <end position="190"/>
    </location>
</feature>
<protein>
    <recommendedName>
        <fullName evidence="3">DUF6545 domain-containing protein</fullName>
    </recommendedName>
</protein>
<sequence length="397" mass="42900">MIDIAVHVAGFIFLCFAVFRITVARTGRIQRCMWVFALCLGFSLLLNAPNTRPAPSLSALLVVLTHGLKLAALTCLALMAAMLDRPPADRAARARHLGVGLVAQLASALLYAASHVIVTDDAVLVRPGRSWAYALYGAIFAAYGCLCVVPLIRVLARHARRAAPGPIRTGLRLMTLACCAGVLWTSWALADALEVLRIGRVGLGEDLMSTLLGVTVALLGVGGASATFWPGVLAVPARWFRARRTFHALEPLWTALYAELPGIALEGPPARRHGGLPWRATFELYRRVVEIRDAYLALRPYAEPETAERITSSAHRQDAADARRAAALEAAAIAAALENRRLGRRPGAPATETAHPKPHAPPTLADEADWLRQVADAFAHLPETDRLDHRVEPADEH</sequence>
<dbReference type="InterPro" id="IPR050039">
    <property type="entry name" value="MAB_1171c-like"/>
</dbReference>
<keyword evidence="7" id="KW-1185">Reference proteome</keyword>
<proteinExistence type="predicted"/>
<feature type="transmembrane region" description="Helical" evidence="2">
    <location>
        <begin position="60"/>
        <end position="83"/>
    </location>
</feature>
<dbReference type="EMBL" id="CP034687">
    <property type="protein sequence ID" value="AZS89572.1"/>
    <property type="molecule type" value="Genomic_DNA"/>
</dbReference>
<organism evidence="4 6">
    <name type="scientific">Streptomyces griseoviridis</name>
    <dbReference type="NCBI Taxonomy" id="45398"/>
    <lineage>
        <taxon>Bacteria</taxon>
        <taxon>Bacillati</taxon>
        <taxon>Actinomycetota</taxon>
        <taxon>Actinomycetes</taxon>
        <taxon>Kitasatosporales</taxon>
        <taxon>Streptomycetaceae</taxon>
        <taxon>Streptomyces</taxon>
    </lineage>
</organism>
<feature type="domain" description="DUF6545" evidence="3">
    <location>
        <begin position="238"/>
        <end position="379"/>
    </location>
</feature>
<evidence type="ECO:0000256" key="1">
    <source>
        <dbReference type="SAM" id="MobiDB-lite"/>
    </source>
</evidence>
<dbReference type="AlphaFoldDB" id="A0A3Q9KZN8"/>
<dbReference type="InterPro" id="IPR046675">
    <property type="entry name" value="DUF6545"/>
</dbReference>
<feature type="transmembrane region" description="Helical" evidence="2">
    <location>
        <begin position="6"/>
        <end position="23"/>
    </location>
</feature>
<feature type="region of interest" description="Disordered" evidence="1">
    <location>
        <begin position="339"/>
        <end position="369"/>
    </location>
</feature>
<evidence type="ECO:0000313" key="7">
    <source>
        <dbReference type="Proteomes" id="UP000501753"/>
    </source>
</evidence>
<dbReference type="OrthoDB" id="3685619at2"/>
<evidence type="ECO:0000313" key="6">
    <source>
        <dbReference type="Proteomes" id="UP000271291"/>
    </source>
</evidence>
<accession>A0A3Q9KZN8</accession>
<name>A0A3Q9KZN8_STRGD</name>
<feature type="transmembrane region" description="Helical" evidence="2">
    <location>
        <begin position="210"/>
        <end position="235"/>
    </location>
</feature>
<evidence type="ECO:0000313" key="5">
    <source>
        <dbReference type="EMBL" id="QCN83591.1"/>
    </source>
</evidence>
<feature type="transmembrane region" description="Helical" evidence="2">
    <location>
        <begin position="130"/>
        <end position="152"/>
    </location>
</feature>
<reference evidence="4 6" key="2">
    <citation type="submission" date="2018-12" db="EMBL/GenBank/DDBJ databases">
        <title>Streptomyces griseoviridis F1-27 complete genome.</title>
        <authorList>
            <person name="Mariita R.M."/>
            <person name="Sello J.K."/>
        </authorList>
    </citation>
    <scope>NUCLEOTIDE SEQUENCE [LARGE SCALE GENOMIC DNA]</scope>
    <source>
        <strain evidence="4 6">F1-27</strain>
    </source>
</reference>
<keyword evidence="2" id="KW-0812">Transmembrane</keyword>
<dbReference type="NCBIfam" id="NF042915">
    <property type="entry name" value="MAB_1171c_fam"/>
    <property type="match status" value="1"/>
</dbReference>
<feature type="transmembrane region" description="Helical" evidence="2">
    <location>
        <begin position="95"/>
        <end position="118"/>
    </location>
</feature>
<keyword evidence="2" id="KW-0472">Membrane</keyword>
<feature type="transmembrane region" description="Helical" evidence="2">
    <location>
        <begin position="32"/>
        <end position="48"/>
    </location>
</feature>
<dbReference type="KEGG" id="sgd:ELQ87_38985"/>
<dbReference type="Proteomes" id="UP000501753">
    <property type="component" value="Chromosome"/>
</dbReference>
<dbReference type="RefSeq" id="WP_127182341.1">
    <property type="nucleotide sequence ID" value="NZ_CP029078.1"/>
</dbReference>
<dbReference type="Pfam" id="PF20182">
    <property type="entry name" value="DUF6545"/>
    <property type="match status" value="1"/>
</dbReference>
<evidence type="ECO:0000256" key="2">
    <source>
        <dbReference type="SAM" id="Phobius"/>
    </source>
</evidence>
<dbReference type="Proteomes" id="UP000271291">
    <property type="component" value="Chromosome"/>
</dbReference>
<keyword evidence="2" id="KW-1133">Transmembrane helix</keyword>